<dbReference type="EMBL" id="OU892283">
    <property type="protein sequence ID" value="CAG9771881.1"/>
    <property type="molecule type" value="Genomic_DNA"/>
</dbReference>
<feature type="compositionally biased region" description="Low complexity" evidence="1">
    <location>
        <begin position="78"/>
        <end position="92"/>
    </location>
</feature>
<feature type="region of interest" description="Disordered" evidence="1">
    <location>
        <begin position="358"/>
        <end position="418"/>
    </location>
</feature>
<evidence type="ECO:0000313" key="3">
    <source>
        <dbReference type="Proteomes" id="UP001152799"/>
    </source>
</evidence>
<feature type="region of interest" description="Disordered" evidence="1">
    <location>
        <begin position="220"/>
        <end position="239"/>
    </location>
</feature>
<feature type="compositionally biased region" description="Basic residues" evidence="1">
    <location>
        <begin position="137"/>
        <end position="147"/>
    </location>
</feature>
<accession>A0A9N9QIH4</accession>
<keyword evidence="3" id="KW-1185">Reference proteome</keyword>
<feature type="region of interest" description="Disordered" evidence="1">
    <location>
        <begin position="920"/>
        <end position="956"/>
    </location>
</feature>
<evidence type="ECO:0000313" key="2">
    <source>
        <dbReference type="EMBL" id="CAG9771881.1"/>
    </source>
</evidence>
<feature type="region of interest" description="Disordered" evidence="1">
    <location>
        <begin position="604"/>
        <end position="629"/>
    </location>
</feature>
<feature type="compositionally biased region" description="Basic residues" evidence="1">
    <location>
        <begin position="28"/>
        <end position="39"/>
    </location>
</feature>
<organism evidence="2 3">
    <name type="scientific">Ceutorhynchus assimilis</name>
    <name type="common">cabbage seed weevil</name>
    <dbReference type="NCBI Taxonomy" id="467358"/>
    <lineage>
        <taxon>Eukaryota</taxon>
        <taxon>Metazoa</taxon>
        <taxon>Ecdysozoa</taxon>
        <taxon>Arthropoda</taxon>
        <taxon>Hexapoda</taxon>
        <taxon>Insecta</taxon>
        <taxon>Pterygota</taxon>
        <taxon>Neoptera</taxon>
        <taxon>Endopterygota</taxon>
        <taxon>Coleoptera</taxon>
        <taxon>Polyphaga</taxon>
        <taxon>Cucujiformia</taxon>
        <taxon>Curculionidae</taxon>
        <taxon>Ceutorhynchinae</taxon>
        <taxon>Ceutorhynchus</taxon>
    </lineage>
</organism>
<feature type="compositionally biased region" description="Polar residues" evidence="1">
    <location>
        <begin position="686"/>
        <end position="696"/>
    </location>
</feature>
<name>A0A9N9QIH4_9CUCU</name>
<sequence length="1211" mass="135509">MASLSSKQLKSSSCSSMESDEIASEQKKIKKGKSRKKIRSTLGLNNFLDLTDDHPVTKSAKKTKTKRGERLDFLPSLEGSSQSAESDSQDAGTSGRNLRRGCSRSSQKTSRNLTKMLSVSEESAVELDKENAEMPRQSKRKSKRKSIKQNAVIETGDIPKKQLDEDKDVLNVTNGKEEKRLNSIIMKNSPRPKRSVLDSPRVAAKLSSTPALFKKPVIGTPAFKNSPKPKRSIVDSPSVNEDQGIAVSDVVRKKSALQRNRSISASSLGKVNEDEVFTEGVSNVLEAKVVNSLKKNSKSKNSPIVDSPMPKQRLISKLSSTSALENLNEDAEEVEIKEKDIIGAMKNTAVDNLRKNSVLRNSPRPNRSVSVVNSPKPKTSFVAKLSKTPAPKNLKKQSTYTPTNKAKRATTSKTKSPEATKQVLNNTFDISTTVLPLAEENVFDFDGFTFDFTEIGDKKPTRRLSSRNSKTSSKSEASVIVISDSSTSSPNKTFENSLNDEVFQNSKKLTTETAMSDDIFYDSICHLTTKSKVDNTTGSDEVFYDSISQPVLTRKFGISQSVDEEITWPSPRKLRNTFDKEEINQENLNTTFDKNDIDDNSIYQQRSNKKKSSSDSTGQSPKKKLRTTFDKSEIDSFVNEITNPSPKKKLKSTFEKTEPTLLDVPVFNYQVIEPTPIKNPKRSTFEKSPTNDQIPSPNKIPLDGNKKNRRSSFGGRFNLPQSEDILEHLNITRRESKKTSFKKRASSFKYSTGSEDEATRRTNFVTLRRCNATAKLNQSTPLFGSKTPTAFEELRNLSSENNDNKTVTVVKSPLPPKSVQKSILKKSTKDFKNDIQAVVNMPAEQLDNFMLDNEKPDFLIDTFASMGKVSLKPEPFSPERRRSSRRRWSQSKKTPILDKLAETSLSSVNRSVRFELQEAQEEVQATKTPKKSVKINSPLTTPKGKHAPMLIKKTPKPKFSADDSVIISKNCVSPVAYMSPPGSTSTPRIQNKSLLQKVLTNEKNKAEKMLKNTSSRVKMPNFAKIHERRNEKLESIQDLVERKAQRAQYLMSGGKSLVAAKEKADKESKKKLFGDEDKEKNVLASRLPVLKVTKMKQKIINKKRASLEKKQKTAKSPAQKTTPQIIKKPVPMEKKNAIAAAGPSGKVISRFGFKMQTDKVNITKEEQIKAVCTKSKFIPNSSRTDQNRKNTVEVRTNRRFELLMKMRANKN</sequence>
<feature type="compositionally biased region" description="Polar residues" evidence="1">
    <location>
        <begin position="103"/>
        <end position="121"/>
    </location>
</feature>
<feature type="compositionally biased region" description="Polar residues" evidence="1">
    <location>
        <begin position="358"/>
        <end position="377"/>
    </location>
</feature>
<dbReference type="Proteomes" id="UP001152799">
    <property type="component" value="Chromosome 7"/>
</dbReference>
<feature type="compositionally biased region" description="Low complexity" evidence="1">
    <location>
        <begin position="1"/>
        <end position="17"/>
    </location>
</feature>
<proteinExistence type="predicted"/>
<feature type="region of interest" description="Disordered" evidence="1">
    <location>
        <begin position="870"/>
        <end position="895"/>
    </location>
</feature>
<dbReference type="OrthoDB" id="6614499at2759"/>
<evidence type="ECO:0000256" key="1">
    <source>
        <dbReference type="SAM" id="MobiDB-lite"/>
    </source>
</evidence>
<gene>
    <name evidence="2" type="ORF">CEUTPL_LOCUS12306</name>
</gene>
<reference evidence="2" key="1">
    <citation type="submission" date="2022-01" db="EMBL/GenBank/DDBJ databases">
        <authorList>
            <person name="King R."/>
        </authorList>
    </citation>
    <scope>NUCLEOTIDE SEQUENCE</scope>
</reference>
<feature type="region of interest" description="Disordered" evidence="1">
    <location>
        <begin position="735"/>
        <end position="755"/>
    </location>
</feature>
<dbReference type="AlphaFoldDB" id="A0A9N9QIH4"/>
<feature type="region of interest" description="Disordered" evidence="1">
    <location>
        <begin position="1"/>
        <end position="162"/>
    </location>
</feature>
<feature type="region of interest" description="Disordered" evidence="1">
    <location>
        <begin position="678"/>
        <end position="719"/>
    </location>
</feature>
<protein>
    <submittedName>
        <fullName evidence="2">Uncharacterized protein</fullName>
    </submittedName>
</protein>